<gene>
    <name evidence="2" type="ORF">SAMN05421830_113106</name>
</gene>
<dbReference type="PANTHER" id="PTHR43300">
    <property type="entry name" value="ACETYLTRANSFERASE"/>
    <property type="match status" value="1"/>
</dbReference>
<evidence type="ECO:0000256" key="1">
    <source>
        <dbReference type="ARBA" id="ARBA00007274"/>
    </source>
</evidence>
<dbReference type="Proteomes" id="UP000199581">
    <property type="component" value="Unassembled WGS sequence"/>
</dbReference>
<name>A0A8G2F5P7_DESNO</name>
<evidence type="ECO:0000313" key="3">
    <source>
        <dbReference type="Proteomes" id="UP000199581"/>
    </source>
</evidence>
<comment type="similarity">
    <text evidence="1">Belongs to the transferase hexapeptide repeat family.</text>
</comment>
<dbReference type="GO" id="GO:0016740">
    <property type="term" value="F:transferase activity"/>
    <property type="evidence" value="ECO:0007669"/>
    <property type="project" value="UniProtKB-KW"/>
</dbReference>
<dbReference type="AlphaFoldDB" id="A0A8G2F5P7"/>
<proteinExistence type="inferred from homology"/>
<dbReference type="OrthoDB" id="9782091at2"/>
<organism evidence="2 3">
    <name type="scientific">Desulfomicrobium norvegicum (strain DSM 1741 / NCIMB 8310)</name>
    <name type="common">Desulfovibrio baculatus (strain Norway 4)</name>
    <name type="synonym">Desulfovibrio desulfuricans (strain Norway 4)</name>
    <dbReference type="NCBI Taxonomy" id="52561"/>
    <lineage>
        <taxon>Bacteria</taxon>
        <taxon>Pseudomonadati</taxon>
        <taxon>Thermodesulfobacteriota</taxon>
        <taxon>Desulfovibrionia</taxon>
        <taxon>Desulfovibrionales</taxon>
        <taxon>Desulfomicrobiaceae</taxon>
        <taxon>Desulfomicrobium</taxon>
    </lineage>
</organism>
<dbReference type="SUPFAM" id="SSF51161">
    <property type="entry name" value="Trimeric LpxA-like enzymes"/>
    <property type="match status" value="1"/>
</dbReference>
<accession>A0A8G2F5P7</accession>
<keyword evidence="2" id="KW-0808">Transferase</keyword>
<keyword evidence="3" id="KW-1185">Reference proteome</keyword>
<dbReference type="RefSeq" id="WP_092193800.1">
    <property type="nucleotide sequence ID" value="NZ_FOTO01000013.1"/>
</dbReference>
<evidence type="ECO:0000313" key="2">
    <source>
        <dbReference type="EMBL" id="SFM08118.1"/>
    </source>
</evidence>
<dbReference type="Gene3D" id="2.160.10.10">
    <property type="entry name" value="Hexapeptide repeat proteins"/>
    <property type="match status" value="1"/>
</dbReference>
<protein>
    <submittedName>
        <fullName evidence="2">Transferase hexapeptide (Six repeat-containing protein)</fullName>
    </submittedName>
</protein>
<dbReference type="Pfam" id="PF00132">
    <property type="entry name" value="Hexapep"/>
    <property type="match status" value="2"/>
</dbReference>
<dbReference type="InterPro" id="IPR050179">
    <property type="entry name" value="Trans_hexapeptide_repeat"/>
</dbReference>
<dbReference type="CDD" id="cd03358">
    <property type="entry name" value="LbH_WxcM_N_like"/>
    <property type="match status" value="1"/>
</dbReference>
<dbReference type="InterPro" id="IPR001451">
    <property type="entry name" value="Hexapep"/>
</dbReference>
<sequence>MDMFQRVATDVELGEGIFLGPFINLYGCRIGAESKIGSYVEIQCGVLVGERCKISSHSFICEGVSIGDGVFVGHGVMFVNDRYPRAVNDEGRLETYADWQNRFVSTVVEDQVSIGTGAVILGGLRLGRGCLIGAGAVVTRDVDPGAVIAGNPARLLRRQGGVSL</sequence>
<reference evidence="2 3" key="1">
    <citation type="submission" date="2016-10" db="EMBL/GenBank/DDBJ databases">
        <authorList>
            <person name="Varghese N."/>
            <person name="Submissions S."/>
        </authorList>
    </citation>
    <scope>NUCLEOTIDE SEQUENCE [LARGE SCALE GENOMIC DNA]</scope>
    <source>
        <strain evidence="2 3">DSM 1741</strain>
    </source>
</reference>
<dbReference type="InterPro" id="IPR011004">
    <property type="entry name" value="Trimer_LpxA-like_sf"/>
</dbReference>
<dbReference type="PANTHER" id="PTHR43300:SF4">
    <property type="entry name" value="ACYL-[ACYL-CARRIER-PROTEIN]--UDP-N-ACETYLGLUCOSAMINE O-ACYLTRANSFERASE"/>
    <property type="match status" value="1"/>
</dbReference>
<dbReference type="EMBL" id="FOTO01000013">
    <property type="protein sequence ID" value="SFM08118.1"/>
    <property type="molecule type" value="Genomic_DNA"/>
</dbReference>
<comment type="caution">
    <text evidence="2">The sequence shown here is derived from an EMBL/GenBank/DDBJ whole genome shotgun (WGS) entry which is preliminary data.</text>
</comment>